<dbReference type="InterPro" id="IPR029045">
    <property type="entry name" value="ClpP/crotonase-like_dom_sf"/>
</dbReference>
<reference evidence="2" key="1">
    <citation type="journal article" date="2023" name="IMA Fungus">
        <title>Comparative genomic study of the Penicillium genus elucidates a diverse pangenome and 15 lateral gene transfer events.</title>
        <authorList>
            <person name="Petersen C."/>
            <person name="Sorensen T."/>
            <person name="Nielsen M.R."/>
            <person name="Sondergaard T.E."/>
            <person name="Sorensen J.L."/>
            <person name="Fitzpatrick D.A."/>
            <person name="Frisvad J.C."/>
            <person name="Nielsen K.L."/>
        </authorList>
    </citation>
    <scope>NUCLEOTIDE SEQUENCE</scope>
    <source>
        <strain evidence="2">IBT 12815</strain>
    </source>
</reference>
<organism evidence="2 3">
    <name type="scientific">Penicillium hordei</name>
    <dbReference type="NCBI Taxonomy" id="40994"/>
    <lineage>
        <taxon>Eukaryota</taxon>
        <taxon>Fungi</taxon>
        <taxon>Dikarya</taxon>
        <taxon>Ascomycota</taxon>
        <taxon>Pezizomycotina</taxon>
        <taxon>Eurotiomycetes</taxon>
        <taxon>Eurotiomycetidae</taxon>
        <taxon>Eurotiales</taxon>
        <taxon>Aspergillaceae</taxon>
        <taxon>Penicillium</taxon>
    </lineage>
</organism>
<comment type="caution">
    <text evidence="2">The sequence shown here is derived from an EMBL/GenBank/DDBJ whole genome shotgun (WGS) entry which is preliminary data.</text>
</comment>
<evidence type="ECO:0000313" key="3">
    <source>
        <dbReference type="Proteomes" id="UP001213799"/>
    </source>
</evidence>
<dbReference type="Pfam" id="PF00378">
    <property type="entry name" value="ECH_1"/>
    <property type="match status" value="1"/>
</dbReference>
<reference evidence="2" key="2">
    <citation type="submission" date="2023-01" db="EMBL/GenBank/DDBJ databases">
        <authorList>
            <person name="Petersen C."/>
        </authorList>
    </citation>
    <scope>NUCLEOTIDE SEQUENCE</scope>
    <source>
        <strain evidence="2">IBT 12815</strain>
    </source>
</reference>
<dbReference type="SUPFAM" id="SSF52096">
    <property type="entry name" value="ClpP/crotonase"/>
    <property type="match status" value="1"/>
</dbReference>
<sequence length="283" mass="30734">MSAWDISQNASLDTTVLQIREHGSGIWILTMASPSTHNILSPLMMGALARAVDHLSSLGDQQVRVIILEAAGKSFSAGIDINMIRDEPNLESKMIRAIDPMYAVQESRVPVIACVRGAAFTGGFELALSCDIRLASEDTVFRDNHAMYGVHPTRGISQLLSRHCGPSNAKLASLASFPISATLALQWNIVSQVVKSPDDLMPAALQIAESVAHNSSLLVASLKNTIDVGRSLSYGEARKFELQREAQYYKAMDSEDLAETLKEGARRFDQRVAELGVGEIQLP</sequence>
<keyword evidence="3" id="KW-1185">Reference proteome</keyword>
<comment type="similarity">
    <text evidence="1">Belongs to the enoyl-CoA hydratase/isomerase family.</text>
</comment>
<protein>
    <recommendedName>
        <fullName evidence="4">Enoyl-CoA hydratase</fullName>
    </recommendedName>
</protein>
<dbReference type="Gene3D" id="3.90.226.10">
    <property type="entry name" value="2-enoyl-CoA Hydratase, Chain A, domain 1"/>
    <property type="match status" value="1"/>
</dbReference>
<dbReference type="RefSeq" id="XP_056751941.1">
    <property type="nucleotide sequence ID" value="XM_056899865.1"/>
</dbReference>
<name>A0AAD6GZX5_9EURO</name>
<dbReference type="EMBL" id="JAQJAE010000004">
    <property type="protein sequence ID" value="KAJ5598727.1"/>
    <property type="molecule type" value="Genomic_DNA"/>
</dbReference>
<evidence type="ECO:0000313" key="2">
    <source>
        <dbReference type="EMBL" id="KAJ5598727.1"/>
    </source>
</evidence>
<evidence type="ECO:0008006" key="4">
    <source>
        <dbReference type="Google" id="ProtNLM"/>
    </source>
</evidence>
<proteinExistence type="inferred from homology"/>
<gene>
    <name evidence="2" type="ORF">N7537_008811</name>
</gene>
<dbReference type="PANTHER" id="PTHR43802">
    <property type="entry name" value="ENOYL-COA HYDRATASE"/>
    <property type="match status" value="1"/>
</dbReference>
<dbReference type="AlphaFoldDB" id="A0AAD6GZX5"/>
<accession>A0AAD6GZX5</accession>
<dbReference type="GeneID" id="81590107"/>
<dbReference type="PANTHER" id="PTHR43802:SF1">
    <property type="entry name" value="IP11341P-RELATED"/>
    <property type="match status" value="1"/>
</dbReference>
<dbReference type="Proteomes" id="UP001213799">
    <property type="component" value="Unassembled WGS sequence"/>
</dbReference>
<dbReference type="CDD" id="cd06558">
    <property type="entry name" value="crotonase-like"/>
    <property type="match status" value="1"/>
</dbReference>
<evidence type="ECO:0000256" key="1">
    <source>
        <dbReference type="ARBA" id="ARBA00005254"/>
    </source>
</evidence>
<dbReference type="InterPro" id="IPR001753">
    <property type="entry name" value="Enoyl-CoA_hydra/iso"/>
</dbReference>